<evidence type="ECO:0000256" key="7">
    <source>
        <dbReference type="ARBA" id="ARBA00022723"/>
    </source>
</evidence>
<dbReference type="GO" id="GO:0030145">
    <property type="term" value="F:manganese ion binding"/>
    <property type="evidence" value="ECO:0007669"/>
    <property type="project" value="UniProtKB-UniRule"/>
</dbReference>
<comment type="similarity">
    <text evidence="3 13">Belongs to the germin family.</text>
</comment>
<feature type="binding site" evidence="11">
    <location>
        <position position="84"/>
    </location>
    <ligand>
        <name>oxalate</name>
        <dbReference type="ChEBI" id="CHEBI:30623"/>
    </ligand>
</feature>
<evidence type="ECO:0000256" key="1">
    <source>
        <dbReference type="ARBA" id="ARBA00003629"/>
    </source>
</evidence>
<dbReference type="RefSeq" id="XP_039122102.1">
    <property type="nucleotide sequence ID" value="XM_039266168.1"/>
</dbReference>
<dbReference type="FunFam" id="2.60.120.10:FF:000098">
    <property type="entry name" value="Germin-like protein 9-3"/>
    <property type="match status" value="1"/>
</dbReference>
<comment type="function">
    <text evidence="1">May play a role in plant defense. Probably has no oxalate oxidase activity even if the active site is conserved.</text>
</comment>
<feature type="binding site" evidence="12">
    <location>
        <position position="84"/>
    </location>
    <ligand>
        <name>Mn(2+)</name>
        <dbReference type="ChEBI" id="CHEBI:29035"/>
    </ligand>
</feature>
<organism evidence="15 16">
    <name type="scientific">Dioscorea cayennensis subsp. rotundata</name>
    <name type="common">White Guinea yam</name>
    <name type="synonym">Dioscorea rotundata</name>
    <dbReference type="NCBI Taxonomy" id="55577"/>
    <lineage>
        <taxon>Eukaryota</taxon>
        <taxon>Viridiplantae</taxon>
        <taxon>Streptophyta</taxon>
        <taxon>Embryophyta</taxon>
        <taxon>Tracheophyta</taxon>
        <taxon>Spermatophyta</taxon>
        <taxon>Magnoliopsida</taxon>
        <taxon>Liliopsida</taxon>
        <taxon>Dioscoreales</taxon>
        <taxon>Dioscoreaceae</taxon>
        <taxon>Dioscorea</taxon>
    </lineage>
</organism>
<keyword evidence="6 13" id="KW-0964">Secreted</keyword>
<accession>A0AB40B4B7</accession>
<keyword evidence="7 11" id="KW-0479">Metal-binding</keyword>
<evidence type="ECO:0000256" key="8">
    <source>
        <dbReference type="ARBA" id="ARBA00022729"/>
    </source>
</evidence>
<dbReference type="PRINTS" id="PR00325">
    <property type="entry name" value="GERMIN"/>
</dbReference>
<evidence type="ECO:0000256" key="11">
    <source>
        <dbReference type="PIRSR" id="PIRSR601929-1"/>
    </source>
</evidence>
<dbReference type="GeneID" id="120258727"/>
<dbReference type="Proteomes" id="UP001515500">
    <property type="component" value="Chromosome 4"/>
</dbReference>
<keyword evidence="8" id="KW-0732">Signal</keyword>
<gene>
    <name evidence="16" type="primary">LOC120258727</name>
</gene>
<dbReference type="GO" id="GO:0048046">
    <property type="term" value="C:apoplast"/>
    <property type="evidence" value="ECO:0007669"/>
    <property type="project" value="UniProtKB-SubCell"/>
</dbReference>
<evidence type="ECO:0000256" key="9">
    <source>
        <dbReference type="ARBA" id="ARBA00023180"/>
    </source>
</evidence>
<evidence type="ECO:0000256" key="5">
    <source>
        <dbReference type="ARBA" id="ARBA00022523"/>
    </source>
</evidence>
<feature type="domain" description="Cupin type-1" evidence="14">
    <location>
        <begin position="37"/>
        <end position="179"/>
    </location>
</feature>
<comment type="subcellular location">
    <subcellularLocation>
        <location evidence="2 13">Secreted</location>
        <location evidence="2 13">Extracellular space</location>
        <location evidence="2 13">Apoplast</location>
    </subcellularLocation>
</comment>
<feature type="binding site" evidence="12">
    <location>
        <position position="128"/>
    </location>
    <ligand>
        <name>Mn(2+)</name>
        <dbReference type="ChEBI" id="CHEBI:29035"/>
    </ligand>
</feature>
<dbReference type="SUPFAM" id="SSF51182">
    <property type="entry name" value="RmlC-like cupins"/>
    <property type="match status" value="1"/>
</dbReference>
<evidence type="ECO:0000256" key="12">
    <source>
        <dbReference type="PIRSR" id="PIRSR601929-2"/>
    </source>
</evidence>
<dbReference type="Gene3D" id="2.60.120.10">
    <property type="entry name" value="Jelly Rolls"/>
    <property type="match status" value="1"/>
</dbReference>
<evidence type="ECO:0000256" key="13">
    <source>
        <dbReference type="RuleBase" id="RU366015"/>
    </source>
</evidence>
<dbReference type="Pfam" id="PF00190">
    <property type="entry name" value="Cupin_1"/>
    <property type="match status" value="1"/>
</dbReference>
<name>A0AB40B4B7_DIOCR</name>
<dbReference type="AlphaFoldDB" id="A0AB40B4B7"/>
<evidence type="ECO:0000256" key="3">
    <source>
        <dbReference type="ARBA" id="ARBA00007456"/>
    </source>
</evidence>
<sequence>MISHAVFAGDPDIISDFVLSPNTAIVGANYFTYTRLQSLFEADPPEAFTVSKVMKVEFPVLDGQSVSYAVLQFPSGAVNPPHTHPRGAEVLFLVKGSLQVGFVDTANKLYTQTLQPGDMFVFPTGLIHYQICGHNPAIVISAFRSANAGTVSIPATVFATGIDENILSKSFKTDIPTIEMLKFNIGKSLK</sequence>
<proteinExistence type="inferred from homology"/>
<keyword evidence="10 11" id="KW-0464">Manganese</keyword>
<dbReference type="InterPro" id="IPR014710">
    <property type="entry name" value="RmlC-like_jellyroll"/>
</dbReference>
<evidence type="ECO:0000256" key="10">
    <source>
        <dbReference type="ARBA" id="ARBA00023211"/>
    </source>
</evidence>
<feature type="binding site" evidence="11">
    <location>
        <position position="79"/>
    </location>
    <ligand>
        <name>oxalate</name>
        <dbReference type="ChEBI" id="CHEBI:30623"/>
    </ligand>
</feature>
<reference evidence="16" key="1">
    <citation type="submission" date="2025-08" db="UniProtKB">
        <authorList>
            <consortium name="RefSeq"/>
        </authorList>
    </citation>
    <scope>IDENTIFICATION</scope>
</reference>
<protein>
    <recommendedName>
        <fullName evidence="13">Germin-like protein</fullName>
    </recommendedName>
</protein>
<dbReference type="PANTHER" id="PTHR31238">
    <property type="entry name" value="GERMIN-LIKE PROTEIN SUBFAMILY 3 MEMBER 3"/>
    <property type="match status" value="1"/>
</dbReference>
<evidence type="ECO:0000313" key="16">
    <source>
        <dbReference type="RefSeq" id="XP_039122102.1"/>
    </source>
</evidence>
<keyword evidence="15" id="KW-1185">Reference proteome</keyword>
<keyword evidence="5 13" id="KW-0052">Apoplast</keyword>
<feature type="binding site" evidence="11">
    <location>
        <position position="89"/>
    </location>
    <ligand>
        <name>oxalate</name>
        <dbReference type="ChEBI" id="CHEBI:30623"/>
    </ligand>
</feature>
<dbReference type="InterPro" id="IPR006045">
    <property type="entry name" value="Cupin_1"/>
</dbReference>
<comment type="subunit">
    <text evidence="4">Oligomer (believed to be a pentamer but probably hexamer).</text>
</comment>
<evidence type="ECO:0000259" key="14">
    <source>
        <dbReference type="SMART" id="SM00835"/>
    </source>
</evidence>
<feature type="binding site" evidence="12">
    <location>
        <position position="89"/>
    </location>
    <ligand>
        <name>Mn(2+)</name>
        <dbReference type="ChEBI" id="CHEBI:29035"/>
    </ligand>
</feature>
<feature type="binding site" evidence="12">
    <location>
        <position position="82"/>
    </location>
    <ligand>
        <name>Mn(2+)</name>
        <dbReference type="ChEBI" id="CHEBI:29035"/>
    </ligand>
</feature>
<evidence type="ECO:0000256" key="4">
    <source>
        <dbReference type="ARBA" id="ARBA00011268"/>
    </source>
</evidence>
<dbReference type="InterPro" id="IPR001929">
    <property type="entry name" value="Germin"/>
</dbReference>
<keyword evidence="9" id="KW-0325">Glycoprotein</keyword>
<evidence type="ECO:0000256" key="2">
    <source>
        <dbReference type="ARBA" id="ARBA00004271"/>
    </source>
</evidence>
<dbReference type="CDD" id="cd02241">
    <property type="entry name" value="cupin_OxOx"/>
    <property type="match status" value="1"/>
</dbReference>
<dbReference type="SMART" id="SM00835">
    <property type="entry name" value="Cupin_1"/>
    <property type="match status" value="1"/>
</dbReference>
<evidence type="ECO:0000256" key="6">
    <source>
        <dbReference type="ARBA" id="ARBA00022525"/>
    </source>
</evidence>
<evidence type="ECO:0000313" key="15">
    <source>
        <dbReference type="Proteomes" id="UP001515500"/>
    </source>
</evidence>
<dbReference type="InterPro" id="IPR011051">
    <property type="entry name" value="RmlC_Cupin_sf"/>
</dbReference>